<dbReference type="EMBL" id="CP019336">
    <property type="protein sequence ID" value="AUC23926.1"/>
    <property type="molecule type" value="Genomic_DNA"/>
</dbReference>
<reference evidence="1 2" key="1">
    <citation type="submission" date="2017-02" db="EMBL/GenBank/DDBJ databases">
        <title>Trade-off between light-utilization and light-protection in marine flavobacteria.</title>
        <authorList>
            <person name="Kumagai Y."/>
            <person name="Yoshizawa S."/>
            <person name="Kogure K."/>
            <person name="Iwasaki W."/>
        </authorList>
    </citation>
    <scope>NUCLEOTIDE SEQUENCE [LARGE SCALE GENOMIC DNA]</scope>
    <source>
        <strain evidence="1 2">KCTC 23670</strain>
    </source>
</reference>
<evidence type="ECO:0000313" key="2">
    <source>
        <dbReference type="Proteomes" id="UP000232721"/>
    </source>
</evidence>
<gene>
    <name evidence="1" type="ORF">BTO15_00635</name>
</gene>
<dbReference type="Proteomes" id="UP000232721">
    <property type="component" value="Chromosome"/>
</dbReference>
<name>A0ABM6Q3R0_9FLAO</name>
<organism evidence="1 2">
    <name type="scientific">Polaribacter sejongensis</name>
    <dbReference type="NCBI Taxonomy" id="985043"/>
    <lineage>
        <taxon>Bacteria</taxon>
        <taxon>Pseudomonadati</taxon>
        <taxon>Bacteroidota</taxon>
        <taxon>Flavobacteriia</taxon>
        <taxon>Flavobacteriales</taxon>
        <taxon>Flavobacteriaceae</taxon>
    </lineage>
</organism>
<protein>
    <submittedName>
        <fullName evidence="1">Uncharacterized protein</fullName>
    </submittedName>
</protein>
<accession>A0ABM6Q3R0</accession>
<sequence>MHYQFFPLHFKVKTIPWNTISKAYVRKYQPISEFGGWGLRGGFFFNKGKEKAVNVSGDIGIQLILKNGEKLLIGTLLKEEAKRVLETYNSKIN</sequence>
<evidence type="ECO:0000313" key="1">
    <source>
        <dbReference type="EMBL" id="AUC23926.1"/>
    </source>
</evidence>
<proteinExistence type="predicted"/>
<keyword evidence="2" id="KW-1185">Reference proteome</keyword>